<dbReference type="InterPro" id="IPR010730">
    <property type="entry name" value="HET"/>
</dbReference>
<dbReference type="EMBL" id="JAAMPI010000050">
    <property type="protein sequence ID" value="KAF4636763.1"/>
    <property type="molecule type" value="Genomic_DNA"/>
</dbReference>
<name>A0A8H4W740_9HELO</name>
<organism evidence="3 4">
    <name type="scientific">Cudoniella acicularis</name>
    <dbReference type="NCBI Taxonomy" id="354080"/>
    <lineage>
        <taxon>Eukaryota</taxon>
        <taxon>Fungi</taxon>
        <taxon>Dikarya</taxon>
        <taxon>Ascomycota</taxon>
        <taxon>Pezizomycotina</taxon>
        <taxon>Leotiomycetes</taxon>
        <taxon>Helotiales</taxon>
        <taxon>Tricladiaceae</taxon>
        <taxon>Cudoniella</taxon>
    </lineage>
</organism>
<sequence>MAASNTGSEAEEQEFHGDSEDKLSQQGESSSSPEDSKDIRLVYLHPKGTEPPSASSDFDKHSDIWISIKEAKIDQYRYSALSYVWGKGDDAVPSEPITVESNSSKTIKITPSLNAALSNFRGPQTKVLWIDALCINQTNAEEKSVQVGRMANIYRKASDVIIWLGNSTPASDSAMNFIQDISVRELDSLAKDSEKGDLWRALAELMRRPWFSRRWIIQEVAFARNAELWCGSLAVSWAQFAEAVTLFESKIDEINTLFRALRDREENNNKWERRFAEYVVPAAFLLGTVAIRALSRGMIKIPPLIATNGAKSMQSDIIRGAKYYWQRQFPIGQVRGVGAHSLVTNLDRIIRKKGVSNGDLDRLCSTETLLSLLPTFEVTEPRDVVFAITSLAKDPQRIVPDYRKSVAQVCKEVIEDAVLESGSLNIICRPWAPDISLPLWITRVSQYPFQKTDDIYLRSHADPLIGPPDRCPYKASGANSRASVVFAGGQYQYVLKAKGLYIEQLVKFDSVAVDGIIPSSWCGSGSGSDNFTSSDFKDEYVKDMYWRTLIGNRDEQGNLPPSWMRRACEELYRGSSTLDTVTLLRIPLKGETENEISALTRVFLRRVQAVTWNRKMVKLEDGSFGLVPDKTMPAITLRVFNETRPPAANYFRHR</sequence>
<feature type="compositionally biased region" description="Polar residues" evidence="1">
    <location>
        <begin position="24"/>
        <end position="33"/>
    </location>
</feature>
<feature type="domain" description="Heterokaryon incompatibility" evidence="2">
    <location>
        <begin position="78"/>
        <end position="219"/>
    </location>
</feature>
<protein>
    <recommendedName>
        <fullName evidence="2">Heterokaryon incompatibility domain-containing protein</fullName>
    </recommendedName>
</protein>
<proteinExistence type="predicted"/>
<feature type="compositionally biased region" description="Basic and acidic residues" evidence="1">
    <location>
        <begin position="13"/>
        <end position="23"/>
    </location>
</feature>
<dbReference type="AlphaFoldDB" id="A0A8H4W740"/>
<keyword evidence="4" id="KW-1185">Reference proteome</keyword>
<evidence type="ECO:0000313" key="3">
    <source>
        <dbReference type="EMBL" id="KAF4636763.1"/>
    </source>
</evidence>
<feature type="region of interest" description="Disordered" evidence="1">
    <location>
        <begin position="1"/>
        <end position="59"/>
    </location>
</feature>
<evidence type="ECO:0000259" key="2">
    <source>
        <dbReference type="Pfam" id="PF06985"/>
    </source>
</evidence>
<evidence type="ECO:0000313" key="4">
    <source>
        <dbReference type="Proteomes" id="UP000566819"/>
    </source>
</evidence>
<dbReference type="PANTHER" id="PTHR24148:SF64">
    <property type="entry name" value="HETEROKARYON INCOMPATIBILITY DOMAIN-CONTAINING PROTEIN"/>
    <property type="match status" value="1"/>
</dbReference>
<dbReference type="Pfam" id="PF06985">
    <property type="entry name" value="HET"/>
    <property type="match status" value="1"/>
</dbReference>
<dbReference type="PANTHER" id="PTHR24148">
    <property type="entry name" value="ANKYRIN REPEAT DOMAIN-CONTAINING PROTEIN 39 HOMOLOG-RELATED"/>
    <property type="match status" value="1"/>
</dbReference>
<dbReference type="Proteomes" id="UP000566819">
    <property type="component" value="Unassembled WGS sequence"/>
</dbReference>
<dbReference type="OrthoDB" id="2157530at2759"/>
<accession>A0A8H4W740</accession>
<reference evidence="3 4" key="1">
    <citation type="submission" date="2020-03" db="EMBL/GenBank/DDBJ databases">
        <title>Draft Genome Sequence of Cudoniella acicularis.</title>
        <authorList>
            <person name="Buettner E."/>
            <person name="Kellner H."/>
        </authorList>
    </citation>
    <scope>NUCLEOTIDE SEQUENCE [LARGE SCALE GENOMIC DNA]</scope>
    <source>
        <strain evidence="3 4">DSM 108380</strain>
    </source>
</reference>
<comment type="caution">
    <text evidence="3">The sequence shown here is derived from an EMBL/GenBank/DDBJ whole genome shotgun (WGS) entry which is preliminary data.</text>
</comment>
<gene>
    <name evidence="3" type="ORF">G7Y89_g1316</name>
</gene>
<evidence type="ECO:0000256" key="1">
    <source>
        <dbReference type="SAM" id="MobiDB-lite"/>
    </source>
</evidence>
<dbReference type="InterPro" id="IPR052895">
    <property type="entry name" value="HetReg/Transcr_Mod"/>
</dbReference>